<sequence length="542" mass="59112">MNKPFAITLDVGSSLANHTGSWRTLRPLYVDRLPLCNNACPSGENIQGWLFHAEAGDYEAAWRVLVQDNPLPAVMGRVCYHPCENSCNRGQLDSAVGINSVERFLGDEAIRRGWRFDVPAQRSGKHVLIVGAGPSGLSAAYHLARFGHQVTICDAAPQAGGMMRFGIPKYRLPRDVLDAEVRRILDLGVTLKLNTRVDNVLDAMQGGGFDAVFLAVGAHIGKRAYIPAGSAARIIDAVSVLRSMEGEEKPMLGRRVVVYGGGNTAIDVARTARRLGADEAVIVYRRTREKMPAHEFEVEEALQEGVLIKWLSTIKQVSDEGALTIEKMRLDEQGFPQPTGEFEALSSDTLVLALGQDVDLSLLDGVPGLEINDGTVQVSSNLMTGYPGIFAGGDMVPSERTVTVGIGHGKKAARNIDAWLRGETYAAAPKHELANYEKLNPWYYDDAPKTLRPTLDILRRLSTFEEVQGGLDESNALFEARRCLSCGNCFECDNCYGVCPDNAVIKLGPGKRFEFNYDYCKGCGICVSECPCGAIKMVPEEI</sequence>
<dbReference type="InterPro" id="IPR017900">
    <property type="entry name" value="4Fe4S_Fe_S_CS"/>
</dbReference>
<evidence type="ECO:0000313" key="2">
    <source>
        <dbReference type="EMBL" id="OIQ94882.1"/>
    </source>
</evidence>
<dbReference type="GO" id="GO:0016491">
    <property type="term" value="F:oxidoreductase activity"/>
    <property type="evidence" value="ECO:0007669"/>
    <property type="project" value="UniProtKB-KW"/>
</dbReference>
<dbReference type="PANTHER" id="PTHR42783">
    <property type="entry name" value="GLUTAMATE SYNTHASE [NADPH] SMALL CHAIN"/>
    <property type="match status" value="1"/>
</dbReference>
<dbReference type="PROSITE" id="PS51379">
    <property type="entry name" value="4FE4S_FER_2"/>
    <property type="match status" value="2"/>
</dbReference>
<dbReference type="PANTHER" id="PTHR42783:SF3">
    <property type="entry name" value="GLUTAMATE SYNTHASE [NADPH] SMALL CHAIN-RELATED"/>
    <property type="match status" value="1"/>
</dbReference>
<dbReference type="InterPro" id="IPR036188">
    <property type="entry name" value="FAD/NAD-bd_sf"/>
</dbReference>
<reference evidence="2" key="1">
    <citation type="submission" date="2016-10" db="EMBL/GenBank/DDBJ databases">
        <title>Sequence of Gallionella enrichment culture.</title>
        <authorList>
            <person name="Poehlein A."/>
            <person name="Muehling M."/>
            <person name="Daniel R."/>
        </authorList>
    </citation>
    <scope>NUCLEOTIDE SEQUENCE</scope>
</reference>
<gene>
    <name evidence="2" type="primary">sfrB_2</name>
    <name evidence="2" type="ORF">GALL_231150</name>
</gene>
<dbReference type="Pfam" id="PF00037">
    <property type="entry name" value="Fer4"/>
    <property type="match status" value="1"/>
</dbReference>
<feature type="domain" description="4Fe-4S ferredoxin-type" evidence="1">
    <location>
        <begin position="511"/>
        <end position="540"/>
    </location>
</feature>
<protein>
    <submittedName>
        <fullName evidence="2">NADPH-Fe(3+) oxidoreductase subunit beta</fullName>
        <ecNumber evidence="2">1.-.-.-</ecNumber>
    </submittedName>
</protein>
<keyword evidence="2" id="KW-0560">Oxidoreductase</keyword>
<dbReference type="Pfam" id="PF14691">
    <property type="entry name" value="Fer4_20"/>
    <property type="match status" value="1"/>
</dbReference>
<organism evidence="2">
    <name type="scientific">mine drainage metagenome</name>
    <dbReference type="NCBI Taxonomy" id="410659"/>
    <lineage>
        <taxon>unclassified sequences</taxon>
        <taxon>metagenomes</taxon>
        <taxon>ecological metagenomes</taxon>
    </lineage>
</organism>
<dbReference type="EC" id="1.-.-.-" evidence="2"/>
<dbReference type="PROSITE" id="PS00198">
    <property type="entry name" value="4FE4S_FER_1"/>
    <property type="match status" value="1"/>
</dbReference>
<dbReference type="InterPro" id="IPR017896">
    <property type="entry name" value="4Fe4S_Fe-S-bd"/>
</dbReference>
<dbReference type="NCBIfam" id="NF009410">
    <property type="entry name" value="PRK12771.1"/>
    <property type="match status" value="1"/>
</dbReference>
<dbReference type="InterPro" id="IPR023753">
    <property type="entry name" value="FAD/NAD-binding_dom"/>
</dbReference>
<dbReference type="SUPFAM" id="SSF51971">
    <property type="entry name" value="Nucleotide-binding domain"/>
    <property type="match status" value="1"/>
</dbReference>
<dbReference type="Gene3D" id="3.50.50.60">
    <property type="entry name" value="FAD/NAD(P)-binding domain"/>
    <property type="match status" value="2"/>
</dbReference>
<dbReference type="InterPro" id="IPR028261">
    <property type="entry name" value="DPD_II"/>
</dbReference>
<dbReference type="PRINTS" id="PR00368">
    <property type="entry name" value="FADPNR"/>
</dbReference>
<dbReference type="GO" id="GO:0051536">
    <property type="term" value="F:iron-sulfur cluster binding"/>
    <property type="evidence" value="ECO:0007669"/>
    <property type="project" value="InterPro"/>
</dbReference>
<dbReference type="Pfam" id="PF07992">
    <property type="entry name" value="Pyr_redox_2"/>
    <property type="match status" value="1"/>
</dbReference>
<dbReference type="Gene3D" id="1.10.1060.10">
    <property type="entry name" value="Alpha-helical ferredoxin"/>
    <property type="match status" value="1"/>
</dbReference>
<dbReference type="AlphaFoldDB" id="A0A1J5RHI7"/>
<comment type="caution">
    <text evidence="2">The sequence shown here is derived from an EMBL/GenBank/DDBJ whole genome shotgun (WGS) entry which is preliminary data.</text>
</comment>
<dbReference type="EMBL" id="MLJW01000177">
    <property type="protein sequence ID" value="OIQ94882.1"/>
    <property type="molecule type" value="Genomic_DNA"/>
</dbReference>
<dbReference type="PRINTS" id="PR00469">
    <property type="entry name" value="PNDRDTASEII"/>
</dbReference>
<dbReference type="InterPro" id="IPR009051">
    <property type="entry name" value="Helical_ferredxn"/>
</dbReference>
<dbReference type="Gene3D" id="3.30.70.20">
    <property type="match status" value="1"/>
</dbReference>
<name>A0A1J5RHI7_9ZZZZ</name>
<proteinExistence type="predicted"/>
<feature type="domain" description="4Fe-4S ferredoxin-type" evidence="1">
    <location>
        <begin position="480"/>
        <end position="510"/>
    </location>
</feature>
<dbReference type="SUPFAM" id="SSF46548">
    <property type="entry name" value="alpha-helical ferredoxin"/>
    <property type="match status" value="2"/>
</dbReference>
<accession>A0A1J5RHI7</accession>
<evidence type="ECO:0000259" key="1">
    <source>
        <dbReference type="PROSITE" id="PS51379"/>
    </source>
</evidence>